<feature type="transmembrane region" description="Helical" evidence="1">
    <location>
        <begin position="345"/>
        <end position="365"/>
    </location>
</feature>
<protein>
    <submittedName>
        <fullName evidence="2">DUF5009 domain-containing protein</fullName>
    </submittedName>
</protein>
<gene>
    <name evidence="2" type="ORF">DCC81_02625</name>
</gene>
<evidence type="ECO:0000313" key="3">
    <source>
        <dbReference type="Proteomes" id="UP000244450"/>
    </source>
</evidence>
<dbReference type="Proteomes" id="UP000244450">
    <property type="component" value="Unassembled WGS sequence"/>
</dbReference>
<evidence type="ECO:0000256" key="1">
    <source>
        <dbReference type="SAM" id="Phobius"/>
    </source>
</evidence>
<dbReference type="PANTHER" id="PTHR31061">
    <property type="entry name" value="LD22376P"/>
    <property type="match status" value="1"/>
</dbReference>
<sequence length="374" mass="42557">MSTKPTTQRFLPLDVFRGLTVCFMIIVNTPGTGDSYAPLEHAAWHGFTPTDLVFPSFMFAVGNAMSFAMKKFQSMSNGEVLGKIFKRTAIIFLLGYLLSWFAHSVHGTSFVLEPFSHTRILGVLERIALCYCFASLMILYWPEKWVWGVSIALLFVYWGLMYFFGDPGDFYTLHGNAELKLDLFVMGPDHLYHGEGVPFDPEGILSTLPAIVNVVAGYYTGRYVQRYREDNKKLWQLAAIGMVLIVLAMCWNPFFPINKKLWTSSFVLHTVGIDLLILSFLILIIDKLGLTGWTGFFTVFGKNPLFLYLLSELLLVILWMIPVGTGNPISWINDHLFQAYWPGKLGSLLFAISYMLVCWLAGKILDWRKIYVRV</sequence>
<comment type="caution">
    <text evidence="2">The sequence shown here is derived from an EMBL/GenBank/DDBJ whole genome shotgun (WGS) entry which is preliminary data.</text>
</comment>
<dbReference type="EMBL" id="QCYK01000001">
    <property type="protein sequence ID" value="PUZ28397.1"/>
    <property type="molecule type" value="Genomic_DNA"/>
</dbReference>
<feature type="transmembrane region" description="Helical" evidence="1">
    <location>
        <begin position="266"/>
        <end position="285"/>
    </location>
</feature>
<feature type="transmembrane region" description="Helical" evidence="1">
    <location>
        <begin position="123"/>
        <end position="140"/>
    </location>
</feature>
<feature type="transmembrane region" description="Helical" evidence="1">
    <location>
        <begin position="145"/>
        <end position="164"/>
    </location>
</feature>
<name>A0A2T7BL40_9BACT</name>
<dbReference type="AlphaFoldDB" id="A0A2T7BL40"/>
<feature type="transmembrane region" description="Helical" evidence="1">
    <location>
        <begin position="12"/>
        <end position="32"/>
    </location>
</feature>
<reference evidence="2 3" key="1">
    <citation type="submission" date="2018-04" db="EMBL/GenBank/DDBJ databases">
        <title>Chitinophaga fuyangensis sp. nov., isolated from soil in a chemical factory.</title>
        <authorList>
            <person name="Chen K."/>
        </authorList>
    </citation>
    <scope>NUCLEOTIDE SEQUENCE [LARGE SCALE GENOMIC DNA]</scope>
    <source>
        <strain evidence="2 3">LY-1</strain>
    </source>
</reference>
<dbReference type="OrthoDB" id="9788724at2"/>
<keyword evidence="3" id="KW-1185">Reference proteome</keyword>
<organism evidence="2 3">
    <name type="scientific">Chitinophaga parva</name>
    <dbReference type="NCBI Taxonomy" id="2169414"/>
    <lineage>
        <taxon>Bacteria</taxon>
        <taxon>Pseudomonadati</taxon>
        <taxon>Bacteroidota</taxon>
        <taxon>Chitinophagia</taxon>
        <taxon>Chitinophagales</taxon>
        <taxon>Chitinophagaceae</taxon>
        <taxon>Chitinophaga</taxon>
    </lineage>
</organism>
<proteinExistence type="predicted"/>
<keyword evidence="1" id="KW-0812">Transmembrane</keyword>
<feature type="transmembrane region" description="Helical" evidence="1">
    <location>
        <begin position="233"/>
        <end position="254"/>
    </location>
</feature>
<accession>A0A2T7BL40</accession>
<evidence type="ECO:0000313" key="2">
    <source>
        <dbReference type="EMBL" id="PUZ28397.1"/>
    </source>
</evidence>
<keyword evidence="1" id="KW-0472">Membrane</keyword>
<feature type="transmembrane region" description="Helical" evidence="1">
    <location>
        <begin position="203"/>
        <end position="221"/>
    </location>
</feature>
<dbReference type="RefSeq" id="WP_108685036.1">
    <property type="nucleotide sequence ID" value="NZ_QCYK01000001.1"/>
</dbReference>
<feature type="transmembrane region" description="Helical" evidence="1">
    <location>
        <begin position="84"/>
        <end position="103"/>
    </location>
</feature>
<feature type="transmembrane region" description="Helical" evidence="1">
    <location>
        <begin position="52"/>
        <end position="72"/>
    </location>
</feature>
<dbReference type="PANTHER" id="PTHR31061:SF24">
    <property type="entry name" value="LD22376P"/>
    <property type="match status" value="1"/>
</dbReference>
<feature type="transmembrane region" description="Helical" evidence="1">
    <location>
        <begin position="305"/>
        <end position="325"/>
    </location>
</feature>
<keyword evidence="1" id="KW-1133">Transmembrane helix</keyword>